<comment type="caution">
    <text evidence="2">The sequence shown here is derived from an EMBL/GenBank/DDBJ whole genome shotgun (WGS) entry which is preliminary data.</text>
</comment>
<dbReference type="EMBL" id="JARBDR010000141">
    <property type="protein sequence ID" value="KAJ8320957.1"/>
    <property type="molecule type" value="Genomic_DNA"/>
</dbReference>
<evidence type="ECO:0000256" key="1">
    <source>
        <dbReference type="SAM" id="MobiDB-lite"/>
    </source>
</evidence>
<evidence type="ECO:0000313" key="2">
    <source>
        <dbReference type="EMBL" id="KAJ8320957.1"/>
    </source>
</evidence>
<accession>A0ABQ9FVY6</accession>
<feature type="region of interest" description="Disordered" evidence="1">
    <location>
        <begin position="66"/>
        <end position="109"/>
    </location>
</feature>
<protein>
    <submittedName>
        <fullName evidence="2">Uncharacterized protein</fullName>
    </submittedName>
</protein>
<name>A0ABQ9FVY6_TEGGR</name>
<sequence length="170" mass="18898">MRAVKETPEGEIDEHSYIEPQQSIEHALPVSISSFEEPEPLAYQITNDFPLSPCYDESVIRTKSKGLPVLPKKSTNEPNVTNENPGSSCDINSALRTKTKVPPPVLPKKKNESKLTNLVVPCSSCDINSVLRIKTKGPPPLLPKKKSESKLTNLVVPENVKRKQIVYKKK</sequence>
<dbReference type="Proteomes" id="UP001217089">
    <property type="component" value="Unassembled WGS sequence"/>
</dbReference>
<organism evidence="2 3">
    <name type="scientific">Tegillarca granosa</name>
    <name type="common">Malaysian cockle</name>
    <name type="synonym">Anadara granosa</name>
    <dbReference type="NCBI Taxonomy" id="220873"/>
    <lineage>
        <taxon>Eukaryota</taxon>
        <taxon>Metazoa</taxon>
        <taxon>Spiralia</taxon>
        <taxon>Lophotrochozoa</taxon>
        <taxon>Mollusca</taxon>
        <taxon>Bivalvia</taxon>
        <taxon>Autobranchia</taxon>
        <taxon>Pteriomorphia</taxon>
        <taxon>Arcoida</taxon>
        <taxon>Arcoidea</taxon>
        <taxon>Arcidae</taxon>
        <taxon>Tegillarca</taxon>
    </lineage>
</organism>
<keyword evidence="3" id="KW-1185">Reference proteome</keyword>
<proteinExistence type="predicted"/>
<reference evidence="2 3" key="1">
    <citation type="submission" date="2022-12" db="EMBL/GenBank/DDBJ databases">
        <title>Chromosome-level genome of Tegillarca granosa.</title>
        <authorList>
            <person name="Kim J."/>
        </authorList>
    </citation>
    <scope>NUCLEOTIDE SEQUENCE [LARGE SCALE GENOMIC DNA]</scope>
    <source>
        <strain evidence="2">Teg-2019</strain>
        <tissue evidence="2">Adductor muscle</tissue>
    </source>
</reference>
<gene>
    <name evidence="2" type="ORF">KUTeg_002544</name>
</gene>
<feature type="compositionally biased region" description="Polar residues" evidence="1">
    <location>
        <begin position="76"/>
        <end position="96"/>
    </location>
</feature>
<evidence type="ECO:0000313" key="3">
    <source>
        <dbReference type="Proteomes" id="UP001217089"/>
    </source>
</evidence>